<comment type="caution">
    <text evidence="1">The sequence shown here is derived from an EMBL/GenBank/DDBJ whole genome shotgun (WGS) entry which is preliminary data.</text>
</comment>
<protein>
    <submittedName>
        <fullName evidence="1">Uncharacterized protein</fullName>
    </submittedName>
</protein>
<dbReference type="Proteomes" id="UP000299102">
    <property type="component" value="Unassembled WGS sequence"/>
</dbReference>
<proteinExistence type="predicted"/>
<name>A0A4C1UIP5_EUMVA</name>
<organism evidence="1 2">
    <name type="scientific">Eumeta variegata</name>
    <name type="common">Bagworm moth</name>
    <name type="synonym">Eumeta japonica</name>
    <dbReference type="NCBI Taxonomy" id="151549"/>
    <lineage>
        <taxon>Eukaryota</taxon>
        <taxon>Metazoa</taxon>
        <taxon>Ecdysozoa</taxon>
        <taxon>Arthropoda</taxon>
        <taxon>Hexapoda</taxon>
        <taxon>Insecta</taxon>
        <taxon>Pterygota</taxon>
        <taxon>Neoptera</taxon>
        <taxon>Endopterygota</taxon>
        <taxon>Lepidoptera</taxon>
        <taxon>Glossata</taxon>
        <taxon>Ditrysia</taxon>
        <taxon>Tineoidea</taxon>
        <taxon>Psychidae</taxon>
        <taxon>Oiketicinae</taxon>
        <taxon>Eumeta</taxon>
    </lineage>
</organism>
<evidence type="ECO:0000313" key="1">
    <source>
        <dbReference type="EMBL" id="GBP26199.1"/>
    </source>
</evidence>
<dbReference type="AlphaFoldDB" id="A0A4C1UIP5"/>
<sequence>MDVERNYSSFVPIDVNLIFDSGPNHTFDPHLVPTLAFDFSLILSFGLGAAFYSDSGPVLVSALRPAFNSDSATNYSNNLNETGDENNLQHTLIRANVCDGKVAKGRPTKSYADRIGGILKKGQILSTRNRRACMKRRKSAPSRRQTGTKISYRYRHHLKLPTSCRRITHLPHLVISNVMPQKRTRPGRAKLPVTFHSWSVTYTPNYGEVVL</sequence>
<keyword evidence="2" id="KW-1185">Reference proteome</keyword>
<dbReference type="OrthoDB" id="425681at2759"/>
<gene>
    <name evidence="1" type="ORF">EVAR_74961_1</name>
</gene>
<evidence type="ECO:0000313" key="2">
    <source>
        <dbReference type="Proteomes" id="UP000299102"/>
    </source>
</evidence>
<accession>A0A4C1UIP5</accession>
<reference evidence="1 2" key="1">
    <citation type="journal article" date="2019" name="Commun. Biol.">
        <title>The bagworm genome reveals a unique fibroin gene that provides high tensile strength.</title>
        <authorList>
            <person name="Kono N."/>
            <person name="Nakamura H."/>
            <person name="Ohtoshi R."/>
            <person name="Tomita M."/>
            <person name="Numata K."/>
            <person name="Arakawa K."/>
        </authorList>
    </citation>
    <scope>NUCLEOTIDE SEQUENCE [LARGE SCALE GENOMIC DNA]</scope>
</reference>
<dbReference type="EMBL" id="BGZK01000177">
    <property type="protein sequence ID" value="GBP26199.1"/>
    <property type="molecule type" value="Genomic_DNA"/>
</dbReference>